<keyword evidence="6" id="KW-1185">Reference proteome</keyword>
<proteinExistence type="predicted"/>
<dbReference type="Gene3D" id="1.10.10.60">
    <property type="entry name" value="Homeodomain-like"/>
    <property type="match status" value="1"/>
</dbReference>
<dbReference type="Pfam" id="PF00440">
    <property type="entry name" value="TetR_N"/>
    <property type="match status" value="1"/>
</dbReference>
<dbReference type="InterPro" id="IPR009057">
    <property type="entry name" value="Homeodomain-like_sf"/>
</dbReference>
<name>A0ABV6NIE3_9BACI</name>
<evidence type="ECO:0000256" key="2">
    <source>
        <dbReference type="ARBA" id="ARBA00023125"/>
    </source>
</evidence>
<evidence type="ECO:0000313" key="6">
    <source>
        <dbReference type="Proteomes" id="UP001589833"/>
    </source>
</evidence>
<dbReference type="Gene3D" id="1.10.357.10">
    <property type="entry name" value="Tetracycline Repressor, domain 2"/>
    <property type="match status" value="1"/>
</dbReference>
<keyword evidence="1" id="KW-0678">Repressor</keyword>
<dbReference type="InterPro" id="IPR050624">
    <property type="entry name" value="HTH-type_Tx_Regulator"/>
</dbReference>
<dbReference type="InterPro" id="IPR023772">
    <property type="entry name" value="DNA-bd_HTH_TetR-type_CS"/>
</dbReference>
<protein>
    <submittedName>
        <fullName evidence="5">TetR/AcrR family transcriptional regulator</fullName>
    </submittedName>
</protein>
<dbReference type="Proteomes" id="UP001589833">
    <property type="component" value="Unassembled WGS sequence"/>
</dbReference>
<dbReference type="InterPro" id="IPR036271">
    <property type="entry name" value="Tet_transcr_reg_TetR-rel_C_sf"/>
</dbReference>
<dbReference type="RefSeq" id="WP_273844348.1">
    <property type="nucleotide sequence ID" value="NZ_JAQQWT010000008.1"/>
</dbReference>
<evidence type="ECO:0000256" key="1">
    <source>
        <dbReference type="ARBA" id="ARBA00022491"/>
    </source>
</evidence>
<dbReference type="EMBL" id="JBHLTR010000031">
    <property type="protein sequence ID" value="MFC0560536.1"/>
    <property type="molecule type" value="Genomic_DNA"/>
</dbReference>
<dbReference type="PANTHER" id="PTHR43479:SF11">
    <property type="entry name" value="ACREF_ENVCD OPERON REPRESSOR-RELATED"/>
    <property type="match status" value="1"/>
</dbReference>
<evidence type="ECO:0000256" key="3">
    <source>
        <dbReference type="PROSITE-ProRule" id="PRU00335"/>
    </source>
</evidence>
<dbReference type="PROSITE" id="PS50977">
    <property type="entry name" value="HTH_TETR_2"/>
    <property type="match status" value="1"/>
</dbReference>
<dbReference type="SUPFAM" id="SSF48498">
    <property type="entry name" value="Tetracyclin repressor-like, C-terminal domain"/>
    <property type="match status" value="1"/>
</dbReference>
<dbReference type="PROSITE" id="PS01081">
    <property type="entry name" value="HTH_TETR_1"/>
    <property type="match status" value="1"/>
</dbReference>
<feature type="DNA-binding region" description="H-T-H motif" evidence="3">
    <location>
        <begin position="26"/>
        <end position="45"/>
    </location>
</feature>
<accession>A0ABV6NIE3</accession>
<dbReference type="PRINTS" id="PR00455">
    <property type="entry name" value="HTHTETR"/>
</dbReference>
<organism evidence="5 6">
    <name type="scientific">Halalkalibacter alkalisediminis</name>
    <dbReference type="NCBI Taxonomy" id="935616"/>
    <lineage>
        <taxon>Bacteria</taxon>
        <taxon>Bacillati</taxon>
        <taxon>Bacillota</taxon>
        <taxon>Bacilli</taxon>
        <taxon>Bacillales</taxon>
        <taxon>Bacillaceae</taxon>
        <taxon>Halalkalibacter</taxon>
    </lineage>
</organism>
<evidence type="ECO:0000259" key="4">
    <source>
        <dbReference type="PROSITE" id="PS50977"/>
    </source>
</evidence>
<reference evidence="5 6" key="1">
    <citation type="submission" date="2024-09" db="EMBL/GenBank/DDBJ databases">
        <authorList>
            <person name="Sun Q."/>
            <person name="Mori K."/>
        </authorList>
    </citation>
    <scope>NUCLEOTIDE SEQUENCE [LARGE SCALE GENOMIC DNA]</scope>
    <source>
        <strain evidence="5 6">NCAIM B.02301</strain>
    </source>
</reference>
<gene>
    <name evidence="5" type="ORF">ACFFH4_16215</name>
</gene>
<evidence type="ECO:0000313" key="5">
    <source>
        <dbReference type="EMBL" id="MFC0560536.1"/>
    </source>
</evidence>
<sequence length="196" mass="23269">MNVEKQERIINAAIKEFVKSGFERASTNEIVREAGISKGSLFNYFNNKKDLYTFLIENGAEVIEKIYEEIDFNETDMFKRLGDIGLIKLDIQKKFPQVFDFFLALIKEESVEVKADIDQRIKSIYERGFERLYENIDYSKFRDDIDIQKAIKILNWTMLGFAEEAREKFNSFEEVGTEHLKEWESYSDILKRSFYK</sequence>
<keyword evidence="2 3" id="KW-0238">DNA-binding</keyword>
<dbReference type="SUPFAM" id="SSF46689">
    <property type="entry name" value="Homeodomain-like"/>
    <property type="match status" value="1"/>
</dbReference>
<comment type="caution">
    <text evidence="5">The sequence shown here is derived from an EMBL/GenBank/DDBJ whole genome shotgun (WGS) entry which is preliminary data.</text>
</comment>
<feature type="domain" description="HTH tetR-type" evidence="4">
    <location>
        <begin position="3"/>
        <end position="63"/>
    </location>
</feature>
<dbReference type="PANTHER" id="PTHR43479">
    <property type="entry name" value="ACREF/ENVCD OPERON REPRESSOR-RELATED"/>
    <property type="match status" value="1"/>
</dbReference>
<dbReference type="InterPro" id="IPR001647">
    <property type="entry name" value="HTH_TetR"/>
</dbReference>